<feature type="non-terminal residue" evidence="2">
    <location>
        <position position="1"/>
    </location>
</feature>
<evidence type="ECO:0000256" key="1">
    <source>
        <dbReference type="SAM" id="MobiDB-lite"/>
    </source>
</evidence>
<reference evidence="2" key="1">
    <citation type="submission" date="2015-11" db="EMBL/GenBank/DDBJ databases">
        <title>De novo transcriptome assembly of four potential Pierce s Disease insect vectors from Arizona vineyards.</title>
        <authorList>
            <person name="Tassone E.E."/>
        </authorList>
    </citation>
    <scope>NUCLEOTIDE SEQUENCE</scope>
</reference>
<feature type="region of interest" description="Disordered" evidence="1">
    <location>
        <begin position="1"/>
        <end position="58"/>
    </location>
</feature>
<name>A0A1B6L786_9HEMI</name>
<proteinExistence type="predicted"/>
<protein>
    <submittedName>
        <fullName evidence="2">Uncharacterized protein</fullName>
    </submittedName>
</protein>
<dbReference type="EMBL" id="GEBQ01020462">
    <property type="protein sequence ID" value="JAT19515.1"/>
    <property type="molecule type" value="Transcribed_RNA"/>
</dbReference>
<organism evidence="2">
    <name type="scientific">Graphocephala atropunctata</name>
    <dbReference type="NCBI Taxonomy" id="36148"/>
    <lineage>
        <taxon>Eukaryota</taxon>
        <taxon>Metazoa</taxon>
        <taxon>Ecdysozoa</taxon>
        <taxon>Arthropoda</taxon>
        <taxon>Hexapoda</taxon>
        <taxon>Insecta</taxon>
        <taxon>Pterygota</taxon>
        <taxon>Neoptera</taxon>
        <taxon>Paraneoptera</taxon>
        <taxon>Hemiptera</taxon>
        <taxon>Auchenorrhyncha</taxon>
        <taxon>Membracoidea</taxon>
        <taxon>Cicadellidae</taxon>
        <taxon>Cicadellinae</taxon>
        <taxon>Cicadellini</taxon>
        <taxon>Graphocephala</taxon>
    </lineage>
</organism>
<sequence>RRKRAASGSGRGARAGAARGRSLTGSQATGTRRGGRGHVAGRGRADTTAADTPVRARTNVTITVTPGLQTIPGVRSPVTEVGTDALSNKVVFYFFHSIYFILLFKNCNKQTSKIMIKKKNCQITLQ</sequence>
<dbReference type="AlphaFoldDB" id="A0A1B6L786"/>
<gene>
    <name evidence="2" type="ORF">g.23301</name>
</gene>
<feature type="compositionally biased region" description="Low complexity" evidence="1">
    <location>
        <begin position="1"/>
        <end position="31"/>
    </location>
</feature>
<accession>A0A1B6L786</accession>
<evidence type="ECO:0000313" key="2">
    <source>
        <dbReference type="EMBL" id="JAT19515.1"/>
    </source>
</evidence>